<evidence type="ECO:0000259" key="1">
    <source>
        <dbReference type="PROSITE" id="PS51494"/>
    </source>
</evidence>
<evidence type="ECO:0000313" key="2">
    <source>
        <dbReference type="EMBL" id="AGA65384.1"/>
    </source>
</evidence>
<dbReference type="PROSITE" id="PS51494">
    <property type="entry name" value="SPOIVB"/>
    <property type="match status" value="1"/>
</dbReference>
<sequence>MYKIKNYYIIFYYYVKYRLLLFIKFKLLDMDIMRKIAFIIFVLSFNLLFAQEEEKLPPMPPDNPEVIPMSEIKEGMEGVGYTVIHGTNVEPFKVKVISVLRKMWNGSDAILIQLEGLNLEHSGTVAGMSGSPIYFDGKIAGALAFGWNYSKDPIAGVTPIEEMYKLYNDTNVRPTGSKGGNALQTPLMFSGFNANSFNEYSSKFKEMGFYPMQAGGTVSDTNQSSKFLFGDSVAIVLVDGDLSIAGVGTVSHTDDEKFLLFGHSMWGKGHLRAPVSRAYINHIVASVASSFKIGAAYSNYLGYTVYDGTFGVSGVYGEVPEDTMIPVSLKVEDQNFLNRDFNLRVLNDPTYFSQLLSMAIYEAISSTAGSEEEGVFSISYEIETDYFDEPYKIEERILSYSSKDAFREAINQLVAPIDFFIYNNFNRVAIKSIKLSVKRSNLEYGFINDITLLEPRAVAGETIHLRVGVTPYGKEKTYVDIPVKLPVNLNTDVYSIYAANEYIYAYAQKLFMPSKYKIRSLDDVMKYYNKSYDDKALKVWLYSSSRGVQIGEYSYPTLPMSKYGVMAKDATSDKAAVITDINGNYNMPYSILGLMKIDIIIEGAKKYENR</sequence>
<accession>A0A3B6VJK1</accession>
<dbReference type="EMBL" id="CP002873">
    <property type="protein sequence ID" value="AGA65384.1"/>
    <property type="molecule type" value="Genomic_DNA"/>
</dbReference>
<dbReference type="InterPro" id="IPR008763">
    <property type="entry name" value="Peptidase_S55"/>
</dbReference>
<gene>
    <name evidence="2" type="ORF">BPP43_00080</name>
</gene>
<proteinExistence type="predicted"/>
<keyword evidence="3" id="KW-1185">Reference proteome</keyword>
<organism evidence="2 3">
    <name type="scientific">Brachyspira pilosicoli P43/6/78</name>
    <dbReference type="NCBI Taxonomy" id="1042417"/>
    <lineage>
        <taxon>Bacteria</taxon>
        <taxon>Pseudomonadati</taxon>
        <taxon>Spirochaetota</taxon>
        <taxon>Spirochaetia</taxon>
        <taxon>Brachyspirales</taxon>
        <taxon>Brachyspiraceae</taxon>
        <taxon>Brachyspira</taxon>
    </lineage>
</organism>
<feature type="domain" description="Peptidase S55" evidence="1">
    <location>
        <begin position="1"/>
        <end position="179"/>
    </location>
</feature>
<name>A0A3B6VJK1_BRAPL</name>
<dbReference type="KEGG" id="bpip:BPP43_00080"/>
<dbReference type="Proteomes" id="UP000010793">
    <property type="component" value="Chromosome"/>
</dbReference>
<reference evidence="2 3" key="1">
    <citation type="journal article" date="2013" name="Genome Announc.">
        <title>Complete Genome Sequence of the Porcine Strain Brachyspira pilosicoli P43/6/78(T.).</title>
        <authorList>
            <person name="Lin C."/>
            <person name="den Bakker H.C."/>
            <person name="Suzuki H."/>
            <person name="Lefebure T."/>
            <person name="Ponnala L."/>
            <person name="Sun Q."/>
            <person name="Stanhope M.J."/>
            <person name="Wiedmann M."/>
            <person name="Duhamel G.E."/>
        </authorList>
    </citation>
    <scope>NUCLEOTIDE SEQUENCE [LARGE SCALE GENOMIC DNA]</scope>
    <source>
        <strain evidence="2 3">P43/6/78</strain>
    </source>
</reference>
<dbReference type="AlphaFoldDB" id="A0A3B6VJK1"/>
<dbReference type="Pfam" id="PF05580">
    <property type="entry name" value="Peptidase_S55"/>
    <property type="match status" value="1"/>
</dbReference>
<evidence type="ECO:0000313" key="3">
    <source>
        <dbReference type="Proteomes" id="UP000010793"/>
    </source>
</evidence>
<protein>
    <recommendedName>
        <fullName evidence="1">Peptidase S55 domain-containing protein</fullName>
    </recommendedName>
</protein>